<dbReference type="Proteomes" id="UP000076872">
    <property type="component" value="Unassembled WGS sequence"/>
</dbReference>
<dbReference type="PATRIC" id="fig|1590.152.peg.616"/>
<dbReference type="InterPro" id="IPR050260">
    <property type="entry name" value="FAD-bd_OxRdtase"/>
</dbReference>
<dbReference type="AlphaFoldDB" id="A0A0M4CTG1"/>
<keyword evidence="7" id="KW-0676">Redox-active center</keyword>
<dbReference type="EMBL" id="MCOL01000001">
    <property type="protein sequence ID" value="ODO60812.1"/>
    <property type="molecule type" value="Genomic_DNA"/>
</dbReference>
<dbReference type="Gene3D" id="3.30.390.30">
    <property type="match status" value="1"/>
</dbReference>
<protein>
    <submittedName>
        <fullName evidence="10">NADH dehydrogenase</fullName>
    </submittedName>
    <submittedName>
        <fullName evidence="12">NADH peroxidase</fullName>
        <ecNumber evidence="12">1.11.1.1</ecNumber>
    </submittedName>
</protein>
<evidence type="ECO:0000259" key="9">
    <source>
        <dbReference type="Pfam" id="PF07992"/>
    </source>
</evidence>
<evidence type="ECO:0000256" key="2">
    <source>
        <dbReference type="ARBA" id="ARBA00009130"/>
    </source>
</evidence>
<dbReference type="Gene3D" id="3.50.50.60">
    <property type="entry name" value="FAD/NAD(P)-binding domain"/>
    <property type="match status" value="2"/>
</dbReference>
<comment type="cofactor">
    <cofactor evidence="1">
        <name>FAD</name>
        <dbReference type="ChEBI" id="CHEBI:57692"/>
    </cofactor>
</comment>
<dbReference type="EMBL" id="LUXO01000033">
    <property type="protein sequence ID" value="KZV01654.1"/>
    <property type="molecule type" value="Genomic_DNA"/>
</dbReference>
<organism evidence="12 15">
    <name type="scientific">Lactiplantibacillus plantarum</name>
    <name type="common">Lactobacillus plantarum</name>
    <dbReference type="NCBI Taxonomy" id="1590"/>
    <lineage>
        <taxon>Bacteria</taxon>
        <taxon>Bacillati</taxon>
        <taxon>Bacillota</taxon>
        <taxon>Bacilli</taxon>
        <taxon>Lactobacillales</taxon>
        <taxon>Lactobacillaceae</taxon>
        <taxon>Lactiplantibacillus</taxon>
    </lineage>
</organism>
<evidence type="ECO:0000256" key="6">
    <source>
        <dbReference type="ARBA" id="ARBA00023097"/>
    </source>
</evidence>
<evidence type="ECO:0000256" key="7">
    <source>
        <dbReference type="ARBA" id="ARBA00023284"/>
    </source>
</evidence>
<evidence type="ECO:0000256" key="4">
    <source>
        <dbReference type="ARBA" id="ARBA00022827"/>
    </source>
</evidence>
<dbReference type="SUPFAM" id="SSF55424">
    <property type="entry name" value="FAD/NAD-linked reductases, dimerisation (C-terminal) domain"/>
    <property type="match status" value="1"/>
</dbReference>
<comment type="similarity">
    <text evidence="2">Belongs to the class-III pyridine nucleotide-disulfide oxidoreductase family.</text>
</comment>
<feature type="domain" description="Pyridine nucleotide-disulphide oxidoreductase dimerisation" evidence="8">
    <location>
        <begin position="336"/>
        <end position="438"/>
    </location>
</feature>
<dbReference type="EMBL" id="LUWI01000016">
    <property type="protein sequence ID" value="KZU05706.1"/>
    <property type="molecule type" value="Genomic_DNA"/>
</dbReference>
<comment type="caution">
    <text evidence="12">The sequence shown here is derived from an EMBL/GenBank/DDBJ whole genome shotgun (WGS) entry which is preliminary data.</text>
</comment>
<evidence type="ECO:0000313" key="11">
    <source>
        <dbReference type="EMBL" id="KZV01654.1"/>
    </source>
</evidence>
<evidence type="ECO:0000313" key="14">
    <source>
        <dbReference type="Proteomes" id="UP000076989"/>
    </source>
</evidence>
<keyword evidence="3" id="KW-0285">Flavoprotein</keyword>
<evidence type="ECO:0000256" key="5">
    <source>
        <dbReference type="ARBA" id="ARBA00023002"/>
    </source>
</evidence>
<evidence type="ECO:0000256" key="3">
    <source>
        <dbReference type="ARBA" id="ARBA00022630"/>
    </source>
</evidence>
<keyword evidence="4" id="KW-0274">FAD</keyword>
<dbReference type="PRINTS" id="PR00368">
    <property type="entry name" value="FADPNR"/>
</dbReference>
<evidence type="ECO:0000313" key="10">
    <source>
        <dbReference type="EMBL" id="KZU05706.1"/>
    </source>
</evidence>
<dbReference type="EC" id="1.11.1.1" evidence="12"/>
<dbReference type="InterPro" id="IPR004099">
    <property type="entry name" value="Pyr_nucl-diS_OxRdtase_dimer"/>
</dbReference>
<feature type="domain" description="FAD/NAD(P)-binding" evidence="9">
    <location>
        <begin position="8"/>
        <end position="312"/>
    </location>
</feature>
<dbReference type="PRINTS" id="PR00469">
    <property type="entry name" value="PNDRDTASEII"/>
</dbReference>
<reference evidence="13 14" key="1">
    <citation type="submission" date="2016-03" db="EMBL/GenBank/DDBJ databases">
        <title>Comparative genomics of 54 Lactobacillus plantarum strains reveals genomic uncoupling from niche constraints.</title>
        <authorList>
            <person name="Martino M.E."/>
        </authorList>
    </citation>
    <scope>NUCLEOTIDE SEQUENCE [LARGE SCALE GENOMIC DNA]</scope>
    <source>
        <strain evidence="11 13">NAB2</strain>
        <strain evidence="10 14">Nizo2260</strain>
    </source>
</reference>
<dbReference type="Pfam" id="PF07992">
    <property type="entry name" value="Pyr_redox_2"/>
    <property type="match status" value="1"/>
</dbReference>
<evidence type="ECO:0000313" key="15">
    <source>
        <dbReference type="Proteomes" id="UP000094892"/>
    </source>
</evidence>
<dbReference type="GO" id="GO:0016692">
    <property type="term" value="F:NADH peroxidase activity"/>
    <property type="evidence" value="ECO:0007669"/>
    <property type="project" value="UniProtKB-EC"/>
</dbReference>
<name>A0A0M4CTG1_LACPN</name>
<dbReference type="Proteomes" id="UP000076989">
    <property type="component" value="Unassembled WGS sequence"/>
</dbReference>
<evidence type="ECO:0000259" key="8">
    <source>
        <dbReference type="Pfam" id="PF02852"/>
    </source>
</evidence>
<evidence type="ECO:0000313" key="13">
    <source>
        <dbReference type="Proteomes" id="UP000076872"/>
    </source>
</evidence>
<gene>
    <name evidence="12" type="ORF">LPJSA22_00759</name>
    <name evidence="11" type="ORF">NAB2_2274</name>
    <name evidence="10" type="ORF">Nizo2260_1101</name>
</gene>
<dbReference type="PANTHER" id="PTHR43429">
    <property type="entry name" value="PYRIDINE NUCLEOTIDE-DISULFIDE OXIDOREDUCTASE DOMAIN-CONTAINING"/>
    <property type="match status" value="1"/>
</dbReference>
<evidence type="ECO:0000313" key="12">
    <source>
        <dbReference type="EMBL" id="ODO60812.1"/>
    </source>
</evidence>
<keyword evidence="6" id="KW-0558">Oxidation</keyword>
<proteinExistence type="inferred from homology"/>
<dbReference type="InterPro" id="IPR023753">
    <property type="entry name" value="FAD/NAD-binding_dom"/>
</dbReference>
<keyword evidence="5 12" id="KW-0560">Oxidoreductase</keyword>
<dbReference type="Proteomes" id="UP000094892">
    <property type="component" value="Unassembled WGS sequence"/>
</dbReference>
<dbReference type="Pfam" id="PF02852">
    <property type="entry name" value="Pyr_redox_dim"/>
    <property type="match status" value="1"/>
</dbReference>
<reference evidence="12 15" key="2">
    <citation type="submission" date="2016-08" db="EMBL/GenBank/DDBJ databases">
        <title>Genome sequencing of Lactobacillus plantarum JSA22, isolated from fermented soybean paste.</title>
        <authorList>
            <person name="Choi H.S."/>
        </authorList>
    </citation>
    <scope>NUCLEOTIDE SEQUENCE [LARGE SCALE GENOMIC DNA]</scope>
    <source>
        <strain evidence="12 15">JSA22</strain>
    </source>
</reference>
<accession>A0A0M4CTG1</accession>
<dbReference type="SUPFAM" id="SSF51905">
    <property type="entry name" value="FAD/NAD(P)-binding domain"/>
    <property type="match status" value="1"/>
</dbReference>
<evidence type="ECO:0000256" key="1">
    <source>
        <dbReference type="ARBA" id="ARBA00001974"/>
    </source>
</evidence>
<dbReference type="PANTHER" id="PTHR43429:SF1">
    <property type="entry name" value="NAD(P)H SULFUR OXIDOREDUCTASE (COA-DEPENDENT)"/>
    <property type="match status" value="1"/>
</dbReference>
<dbReference type="InterPro" id="IPR016156">
    <property type="entry name" value="FAD/NAD-linked_Rdtase_dimer_sf"/>
</dbReference>
<keyword evidence="12" id="KW-0575">Peroxidase</keyword>
<sequence>MKAVVETMKVAIIGCTHAGIAAMKQILKYYPGTEITVYERHADISYMSCGTYLHLGGTIHNLDQALYANPSEFSEQGVQMRMQYDVINVNADKHTILAQNLQTKELQTDHYDKLVMATGSITAIPAIPGVENPKVMLCKTCEQAQQLYEAAKHAHHIAIVGGGYSGVELAEGYVKSGHTVTLFQRGPHLINEYLDPQISEKIEDLLTTKGIQVRTNAQVTAFSDTADNRLRVATADSEEIFDMAVICPGVIPQSELLAGQVNRTKQGAIVTDRYMGTSNPDIFAAGDVTEVNFNPTKEHAYMPLVSHAIRQGALAGINIFDKRLGAIGTQATTGMLIFDQTVACAGLTLTAAKAANFDAQAAFYEGNYRPDFMPTTAKVMIELVYDQQTRKVLGGQLMSAHEVSQSANTLSVVIHNGNTIDELAFMDMLFSPNFDEPFNYLNLVAQAAVDQEHGYRRNN</sequence>
<dbReference type="InterPro" id="IPR036188">
    <property type="entry name" value="FAD/NAD-bd_sf"/>
</dbReference>